<protein>
    <submittedName>
        <fullName evidence="2">Helix-turn-helix domain-containing protein</fullName>
    </submittedName>
</protein>
<organism evidence="2 3">
    <name type="scientific">Nocardia iowensis</name>
    <dbReference type="NCBI Taxonomy" id="204891"/>
    <lineage>
        <taxon>Bacteria</taxon>
        <taxon>Bacillati</taxon>
        <taxon>Actinomycetota</taxon>
        <taxon>Actinomycetes</taxon>
        <taxon>Mycobacteriales</taxon>
        <taxon>Nocardiaceae</taxon>
        <taxon>Nocardia</taxon>
    </lineage>
</organism>
<dbReference type="Pfam" id="PF12728">
    <property type="entry name" value="HTH_17"/>
    <property type="match status" value="1"/>
</dbReference>
<proteinExistence type="predicted"/>
<evidence type="ECO:0000313" key="3">
    <source>
        <dbReference type="Proteomes" id="UP000694257"/>
    </source>
</evidence>
<accession>A0ABX8S2R6</accession>
<evidence type="ECO:0000313" key="2">
    <source>
        <dbReference type="EMBL" id="QXN95344.1"/>
    </source>
</evidence>
<reference evidence="2 3" key="1">
    <citation type="submission" date="2021-07" db="EMBL/GenBank/DDBJ databases">
        <title>Whole Genome Sequence of Nocardia Iowensis.</title>
        <authorList>
            <person name="Lamm A."/>
            <person name="Collins-Fairclough A.M."/>
            <person name="Bunk B."/>
            <person name="Sproer C."/>
        </authorList>
    </citation>
    <scope>NUCLEOTIDE SEQUENCE [LARGE SCALE GENOMIC DNA]</scope>
    <source>
        <strain evidence="2 3">NRRL 5646</strain>
    </source>
</reference>
<keyword evidence="3" id="KW-1185">Reference proteome</keyword>
<feature type="domain" description="Helix-turn-helix" evidence="1">
    <location>
        <begin position="7"/>
        <end position="55"/>
    </location>
</feature>
<dbReference type="EMBL" id="CP078145">
    <property type="protein sequence ID" value="QXN95344.1"/>
    <property type="molecule type" value="Genomic_DNA"/>
</dbReference>
<dbReference type="InterPro" id="IPR041657">
    <property type="entry name" value="HTH_17"/>
</dbReference>
<dbReference type="RefSeq" id="WP_218478191.1">
    <property type="nucleotide sequence ID" value="NZ_BAABJN010000005.1"/>
</dbReference>
<sequence length="65" mass="7431">MSEKEEWLTRQQVADRLGFAVKTLANWASEKKGPPFTKVGRGRCRYRACDVLTWQIQQFGDDVAG</sequence>
<name>A0ABX8S2R6_NOCIO</name>
<gene>
    <name evidence="2" type="ORF">KV110_05535</name>
</gene>
<evidence type="ECO:0000259" key="1">
    <source>
        <dbReference type="Pfam" id="PF12728"/>
    </source>
</evidence>
<dbReference type="Proteomes" id="UP000694257">
    <property type="component" value="Chromosome"/>
</dbReference>